<organism evidence="1 2">
    <name type="scientific">Achromobacter spanius</name>
    <dbReference type="NCBI Taxonomy" id="217203"/>
    <lineage>
        <taxon>Bacteria</taxon>
        <taxon>Pseudomonadati</taxon>
        <taxon>Pseudomonadota</taxon>
        <taxon>Betaproteobacteria</taxon>
        <taxon>Burkholderiales</taxon>
        <taxon>Alcaligenaceae</taxon>
        <taxon>Achromobacter</taxon>
    </lineage>
</organism>
<evidence type="ECO:0000313" key="2">
    <source>
        <dbReference type="Proteomes" id="UP001214170"/>
    </source>
</evidence>
<proteinExistence type="predicted"/>
<dbReference type="SUPFAM" id="SSF52096">
    <property type="entry name" value="ClpP/crotonase"/>
    <property type="match status" value="1"/>
</dbReference>
<dbReference type="RefSeq" id="WP_268081192.1">
    <property type="nucleotide sequence ID" value="NZ_CP106885.1"/>
</dbReference>
<dbReference type="Proteomes" id="UP001214170">
    <property type="component" value="Chromosome"/>
</dbReference>
<protein>
    <submittedName>
        <fullName evidence="1">Enoyl-CoA hydratase</fullName>
    </submittedName>
</protein>
<reference evidence="1 2" key="1">
    <citation type="submission" date="2023-03" db="EMBL/GenBank/DDBJ databases">
        <title>Achromobacter spanius LIG8.</title>
        <authorList>
            <person name="Shrestha S."/>
        </authorList>
    </citation>
    <scope>NUCLEOTIDE SEQUENCE [LARGE SCALE GENOMIC DNA]</scope>
    <source>
        <strain evidence="1 2">LIG8</strain>
    </source>
</reference>
<dbReference type="EMBL" id="CP121261">
    <property type="protein sequence ID" value="WFP05655.1"/>
    <property type="molecule type" value="Genomic_DNA"/>
</dbReference>
<dbReference type="Pfam" id="PF00378">
    <property type="entry name" value="ECH_1"/>
    <property type="match status" value="1"/>
</dbReference>
<dbReference type="Gene3D" id="3.90.226.10">
    <property type="entry name" value="2-enoyl-CoA Hydratase, Chain A, domain 1"/>
    <property type="match status" value="1"/>
</dbReference>
<name>A0ABY8GLE8_9BURK</name>
<dbReference type="InterPro" id="IPR029045">
    <property type="entry name" value="ClpP/crotonase-like_dom_sf"/>
</dbReference>
<dbReference type="CDD" id="cd06558">
    <property type="entry name" value="crotonase-like"/>
    <property type="match status" value="1"/>
</dbReference>
<dbReference type="InterPro" id="IPR001753">
    <property type="entry name" value="Enoyl-CoA_hydra/iso"/>
</dbReference>
<evidence type="ECO:0000313" key="1">
    <source>
        <dbReference type="EMBL" id="WFP05655.1"/>
    </source>
</evidence>
<accession>A0ABY8GLE8</accession>
<dbReference type="PANTHER" id="PTHR11941:SF54">
    <property type="entry name" value="ENOYL-COA HYDRATASE, MITOCHONDRIAL"/>
    <property type="match status" value="1"/>
</dbReference>
<dbReference type="NCBIfam" id="NF004796">
    <property type="entry name" value="PRK06144.1"/>
    <property type="match status" value="1"/>
</dbReference>
<sequence>MLTVQHSHIRNELMNGVLWIMFDRPSARNAMTMDMEHQILSLCQRAADDEAVKAVIFSGAPAERPAFMAGADFGELESATTPEEFVALERSSETLLEAIEGLRKPTVAAIAGACVGQGALLAMSCDIRLASNSLKFGFPIARTVGNCLSARNYARLTENLGVARVRDMVFSASLLSANDLREAGTIREVVEEDRLHSRAQEIAEQVQTLAPLTLWATKTSLLRLRDASLQGIEDEDLLSACYMSADFQEGVRAFMEKRSPIWQGR</sequence>
<dbReference type="PANTHER" id="PTHR11941">
    <property type="entry name" value="ENOYL-COA HYDRATASE-RELATED"/>
    <property type="match status" value="1"/>
</dbReference>
<gene>
    <name evidence="1" type="ORF">P8T11_15040</name>
</gene>
<keyword evidence="2" id="KW-1185">Reference proteome</keyword>